<dbReference type="KEGG" id="ngg:RG540_CH06780"/>
<evidence type="ECO:0000313" key="1">
    <source>
        <dbReference type="EMBL" id="CDN46868.1"/>
    </source>
</evidence>
<keyword evidence="2" id="KW-1185">Reference proteome</keyword>
<sequence>MNDLNDLAQSVAEVVARSKIVRGNVEKAREILKTYTPAENELIHISRAACHPLLGGSMRKDKKNDVPGPTFSQNSLRLAIEKGDLVCIWKKGKQFVTAAAIRDWLSRSDADGERKQSQAKVISIATPTTRTTFEKQRGSASVANASAKLLDLSNMLKNKKKGGK</sequence>
<organism evidence="1 2">
    <name type="scientific">Neorhizobium galegae bv. orientalis str. HAMBI 540</name>
    <dbReference type="NCBI Taxonomy" id="1028800"/>
    <lineage>
        <taxon>Bacteria</taxon>
        <taxon>Pseudomonadati</taxon>
        <taxon>Pseudomonadota</taxon>
        <taxon>Alphaproteobacteria</taxon>
        <taxon>Hyphomicrobiales</taxon>
        <taxon>Rhizobiaceae</taxon>
        <taxon>Rhizobium/Agrobacterium group</taxon>
        <taxon>Neorhizobium</taxon>
    </lineage>
</organism>
<dbReference type="Proteomes" id="UP000028181">
    <property type="component" value="Chromosome I"/>
</dbReference>
<name>A0A068SL26_NEOGA</name>
<dbReference type="eggNOG" id="ENOG50300S1">
    <property type="taxonomic scope" value="Bacteria"/>
</dbReference>
<accession>A0A068SL26</accession>
<dbReference type="EMBL" id="HG938353">
    <property type="protein sequence ID" value="CDN46868.1"/>
    <property type="molecule type" value="Genomic_DNA"/>
</dbReference>
<dbReference type="GeneID" id="24257188"/>
<evidence type="ECO:0000313" key="2">
    <source>
        <dbReference type="Proteomes" id="UP000028181"/>
    </source>
</evidence>
<proteinExistence type="predicted"/>
<dbReference type="OrthoDB" id="8410918at2"/>
<dbReference type="HOGENOM" id="CLU_1617256_0_0_5"/>
<gene>
    <name evidence="1" type="ORF">RG540_CH06780</name>
</gene>
<dbReference type="RefSeq" id="WP_038584549.1">
    <property type="nucleotide sequence ID" value="NZ_HG938353.1"/>
</dbReference>
<reference evidence="2" key="1">
    <citation type="journal article" date="2014" name="BMC Genomics">
        <title>Genome sequencing of two Neorhizobium galegae strains reveals a noeT gene responsible for the unusual acetylation of the nodulation factors.</title>
        <authorList>
            <person name="Osterman J."/>
            <person name="Marsh J."/>
            <person name="Laine P.K."/>
            <person name="Zeng Z."/>
            <person name="Alatalo E."/>
            <person name="Sullivan J.T."/>
            <person name="Young J.P."/>
            <person name="Thomas-Oates J."/>
            <person name="Paulin L."/>
            <person name="Lindstrom K."/>
        </authorList>
    </citation>
    <scope>NUCLEOTIDE SEQUENCE [LARGE SCALE GENOMIC DNA]</scope>
    <source>
        <strain evidence="2">HAMBI 540</strain>
    </source>
</reference>
<dbReference type="AlphaFoldDB" id="A0A068SL26"/>
<dbReference type="PATRIC" id="fig|1028800.3.peg.685"/>
<protein>
    <submittedName>
        <fullName evidence="1">Uncharacterized protein</fullName>
    </submittedName>
</protein>